<organism evidence="2 3">
    <name type="scientific">Meloidogyne hapla</name>
    <name type="common">Root-knot nematode worm</name>
    <dbReference type="NCBI Taxonomy" id="6305"/>
    <lineage>
        <taxon>Eukaryota</taxon>
        <taxon>Metazoa</taxon>
        <taxon>Ecdysozoa</taxon>
        <taxon>Nematoda</taxon>
        <taxon>Chromadorea</taxon>
        <taxon>Rhabditida</taxon>
        <taxon>Tylenchina</taxon>
        <taxon>Tylenchomorpha</taxon>
        <taxon>Tylenchoidea</taxon>
        <taxon>Meloidogynidae</taxon>
        <taxon>Meloidogyninae</taxon>
        <taxon>Meloidogyne</taxon>
    </lineage>
</organism>
<dbReference type="AlphaFoldDB" id="A0A1I8BHP3"/>
<reference evidence="3" key="1">
    <citation type="submission" date="2016-11" db="UniProtKB">
        <authorList>
            <consortium name="WormBaseParasite"/>
        </authorList>
    </citation>
    <scope>IDENTIFICATION</scope>
</reference>
<feature type="transmembrane region" description="Helical" evidence="1">
    <location>
        <begin position="20"/>
        <end position="42"/>
    </location>
</feature>
<accession>A0A1I8BHP3</accession>
<sequence length="72" mass="8439">MAIRSYITRILPQVPERYFVMNISDIVLTFIGIVNIFVLYLCSKDYRRIINKFISTTSSTTRVVSLQDNYVK</sequence>
<evidence type="ECO:0000313" key="3">
    <source>
        <dbReference type="WBParaSite" id="MhA1_Contig246.frz3.gene5"/>
    </source>
</evidence>
<proteinExistence type="predicted"/>
<keyword evidence="2" id="KW-1185">Reference proteome</keyword>
<keyword evidence="1" id="KW-1133">Transmembrane helix</keyword>
<protein>
    <submittedName>
        <fullName evidence="3">G_PROTEIN_RECEP_F1_2 domain-containing protein</fullName>
    </submittedName>
</protein>
<name>A0A1I8BHP3_MELHA</name>
<dbReference type="WBParaSite" id="MhA1_Contig246.frz3.gene5">
    <property type="protein sequence ID" value="MhA1_Contig246.frz3.gene5"/>
    <property type="gene ID" value="MhA1_Contig246.frz3.gene5"/>
</dbReference>
<evidence type="ECO:0000313" key="2">
    <source>
        <dbReference type="Proteomes" id="UP000095281"/>
    </source>
</evidence>
<keyword evidence="1" id="KW-0812">Transmembrane</keyword>
<evidence type="ECO:0000256" key="1">
    <source>
        <dbReference type="SAM" id="Phobius"/>
    </source>
</evidence>
<keyword evidence="1" id="KW-0472">Membrane</keyword>
<dbReference type="Proteomes" id="UP000095281">
    <property type="component" value="Unplaced"/>
</dbReference>